<protein>
    <submittedName>
        <fullName evidence="5">Protease</fullName>
    </submittedName>
</protein>
<keyword evidence="5" id="KW-0645">Protease</keyword>
<dbReference type="GO" id="GO:0005615">
    <property type="term" value="C:extracellular space"/>
    <property type="evidence" value="ECO:0007669"/>
    <property type="project" value="InterPro"/>
</dbReference>
<dbReference type="AlphaFoldDB" id="A0A2W5NGQ7"/>
<keyword evidence="5" id="KW-0378">Hydrolase</keyword>
<sequence>WGNQGNDTLLGSGNADHLIGGAGADFLRGNGGEDTFEFWGARGLSAKERDRIYDFTIGEDLIDVSRIDANAYRNGNQAFRFSGEGEWQGTGRIWVEDNPDNDGSIVYASTGRKMLAINLLDGTSVDASDYSASDFIL</sequence>
<comment type="subcellular location">
    <subcellularLocation>
        <location evidence="1">Secreted</location>
    </subcellularLocation>
</comment>
<keyword evidence="2" id="KW-0964">Secreted</keyword>
<keyword evidence="3" id="KW-0677">Repeat</keyword>
<dbReference type="Pfam" id="PF08548">
    <property type="entry name" value="Peptidase_M10_C"/>
    <property type="match status" value="1"/>
</dbReference>
<dbReference type="InterPro" id="IPR013858">
    <property type="entry name" value="Peptidase_M10B_C"/>
</dbReference>
<evidence type="ECO:0000259" key="4">
    <source>
        <dbReference type="Pfam" id="PF08548"/>
    </source>
</evidence>
<evidence type="ECO:0000256" key="2">
    <source>
        <dbReference type="ARBA" id="ARBA00022525"/>
    </source>
</evidence>
<organism evidence="5 6">
    <name type="scientific">Rhodovulum sulfidophilum</name>
    <name type="common">Rhodobacter sulfidophilus</name>
    <dbReference type="NCBI Taxonomy" id="35806"/>
    <lineage>
        <taxon>Bacteria</taxon>
        <taxon>Pseudomonadati</taxon>
        <taxon>Pseudomonadota</taxon>
        <taxon>Alphaproteobacteria</taxon>
        <taxon>Rhodobacterales</taxon>
        <taxon>Paracoccaceae</taxon>
        <taxon>Rhodovulum</taxon>
    </lineage>
</organism>
<evidence type="ECO:0000313" key="6">
    <source>
        <dbReference type="Proteomes" id="UP000249185"/>
    </source>
</evidence>
<evidence type="ECO:0000256" key="1">
    <source>
        <dbReference type="ARBA" id="ARBA00004613"/>
    </source>
</evidence>
<evidence type="ECO:0000313" key="5">
    <source>
        <dbReference type="EMBL" id="PZQ49925.1"/>
    </source>
</evidence>
<gene>
    <name evidence="5" type="ORF">DI556_10765</name>
</gene>
<dbReference type="Proteomes" id="UP000249185">
    <property type="component" value="Unassembled WGS sequence"/>
</dbReference>
<feature type="non-terminal residue" evidence="5">
    <location>
        <position position="1"/>
    </location>
</feature>
<dbReference type="GO" id="GO:0008233">
    <property type="term" value="F:peptidase activity"/>
    <property type="evidence" value="ECO:0007669"/>
    <property type="project" value="UniProtKB-KW"/>
</dbReference>
<comment type="caution">
    <text evidence="5">The sequence shown here is derived from an EMBL/GenBank/DDBJ whole genome shotgun (WGS) entry which is preliminary data.</text>
</comment>
<dbReference type="EMBL" id="QFPW01000006">
    <property type="protein sequence ID" value="PZQ49925.1"/>
    <property type="molecule type" value="Genomic_DNA"/>
</dbReference>
<dbReference type="SUPFAM" id="SSF51120">
    <property type="entry name" value="beta-Roll"/>
    <property type="match status" value="1"/>
</dbReference>
<dbReference type="GO" id="GO:0006508">
    <property type="term" value="P:proteolysis"/>
    <property type="evidence" value="ECO:0007669"/>
    <property type="project" value="UniProtKB-KW"/>
</dbReference>
<reference evidence="5 6" key="1">
    <citation type="submission" date="2017-08" db="EMBL/GenBank/DDBJ databases">
        <title>Infants hospitalized years apart are colonized by the same room-sourced microbial strains.</title>
        <authorList>
            <person name="Brooks B."/>
            <person name="Olm M.R."/>
            <person name="Firek B.A."/>
            <person name="Baker R."/>
            <person name="Thomas B.C."/>
            <person name="Morowitz M.J."/>
            <person name="Banfield J.F."/>
        </authorList>
    </citation>
    <scope>NUCLEOTIDE SEQUENCE [LARGE SCALE GENOMIC DNA]</scope>
    <source>
        <strain evidence="5">S2_005_002_R2_34</strain>
    </source>
</reference>
<feature type="domain" description="Peptidase M10 serralysin C-terminal" evidence="4">
    <location>
        <begin position="16"/>
        <end position="85"/>
    </location>
</feature>
<accession>A0A2W5NGQ7</accession>
<dbReference type="InterPro" id="IPR011049">
    <property type="entry name" value="Serralysin-like_metalloprot_C"/>
</dbReference>
<dbReference type="Gene3D" id="2.150.10.10">
    <property type="entry name" value="Serralysin-like metalloprotease, C-terminal"/>
    <property type="match status" value="1"/>
</dbReference>
<proteinExistence type="predicted"/>
<name>A0A2W5NGQ7_RHOSU</name>
<evidence type="ECO:0000256" key="3">
    <source>
        <dbReference type="ARBA" id="ARBA00022737"/>
    </source>
</evidence>
<dbReference type="GO" id="GO:0005509">
    <property type="term" value="F:calcium ion binding"/>
    <property type="evidence" value="ECO:0007669"/>
    <property type="project" value="InterPro"/>
</dbReference>